<feature type="compositionally biased region" description="Basic residues" evidence="1">
    <location>
        <begin position="515"/>
        <end position="525"/>
    </location>
</feature>
<feature type="compositionally biased region" description="Polar residues" evidence="1">
    <location>
        <begin position="158"/>
        <end position="178"/>
    </location>
</feature>
<dbReference type="GO" id="GO:0060271">
    <property type="term" value="P:cilium assembly"/>
    <property type="evidence" value="ECO:0007669"/>
    <property type="project" value="TreeGrafter"/>
</dbReference>
<evidence type="ECO:0000313" key="3">
    <source>
        <dbReference type="EnsemblMetazoa" id="KAF7493393.1"/>
    </source>
</evidence>
<protein>
    <submittedName>
        <fullName evidence="2 3">Uncharacterized protein</fullName>
    </submittedName>
</protein>
<dbReference type="EnsemblMetazoa" id="SSS_2464s_mrna">
    <property type="protein sequence ID" value="KAF7493393.1"/>
    <property type="gene ID" value="SSS_2464"/>
</dbReference>
<feature type="region of interest" description="Disordered" evidence="1">
    <location>
        <begin position="263"/>
        <end position="525"/>
    </location>
</feature>
<dbReference type="PANTHER" id="PTHR21223:SF2">
    <property type="entry name" value="CBY1-INTERACTING BAR DOMAIN-CONTAINING PROTEIN HOMOLOG"/>
    <property type="match status" value="1"/>
</dbReference>
<feature type="compositionally biased region" description="Acidic residues" evidence="1">
    <location>
        <begin position="269"/>
        <end position="302"/>
    </location>
</feature>
<feature type="compositionally biased region" description="Acidic residues" evidence="1">
    <location>
        <begin position="480"/>
        <end position="494"/>
    </location>
</feature>
<feature type="compositionally biased region" description="Polar residues" evidence="1">
    <location>
        <begin position="434"/>
        <end position="449"/>
    </location>
</feature>
<reference evidence="4" key="1">
    <citation type="journal article" date="2020" name="PLoS Negl. Trop. Dis.">
        <title>High-quality nuclear genome for Sarcoptes scabiei-A critical resource for a neglected parasite.</title>
        <authorList>
            <person name="Korhonen P.K."/>
            <person name="Gasser R.B."/>
            <person name="Ma G."/>
            <person name="Wang T."/>
            <person name="Stroehlein A.J."/>
            <person name="Young N.D."/>
            <person name="Ang C.S."/>
            <person name="Fernando D.D."/>
            <person name="Lu H.C."/>
            <person name="Taylor S."/>
            <person name="Reynolds S.L."/>
            <person name="Mofiz E."/>
            <person name="Najaraj S.H."/>
            <person name="Gowda H."/>
            <person name="Madugundu A."/>
            <person name="Renuse S."/>
            <person name="Holt D."/>
            <person name="Pandey A."/>
            <person name="Papenfuss A.T."/>
            <person name="Fischer K."/>
        </authorList>
    </citation>
    <scope>NUCLEOTIDE SEQUENCE [LARGE SCALE GENOMIC DNA]</scope>
</reference>
<keyword evidence="4" id="KW-1185">Reference proteome</keyword>
<feature type="compositionally biased region" description="Acidic residues" evidence="1">
    <location>
        <begin position="311"/>
        <end position="324"/>
    </location>
</feature>
<dbReference type="InterPro" id="IPR009602">
    <property type="entry name" value="CBAR/FAM92"/>
</dbReference>
<dbReference type="PANTHER" id="PTHR21223">
    <property type="entry name" value="CBY1-INTERACTING BAR DOMAIN-CONTAINING PROTEIN HOMOLOG"/>
    <property type="match status" value="1"/>
</dbReference>
<accession>A0A834VH63</accession>
<proteinExistence type="predicted"/>
<reference evidence="2" key="2">
    <citation type="submission" date="2020-01" db="EMBL/GenBank/DDBJ databases">
        <authorList>
            <person name="Korhonen P.K.K."/>
            <person name="Guangxu M.G."/>
            <person name="Wang T.W."/>
            <person name="Stroehlein A.J.S."/>
            <person name="Young N.D."/>
            <person name="Ang C.-S.A."/>
            <person name="Fernando D.W.F."/>
            <person name="Lu H.L."/>
            <person name="Taylor S.T."/>
            <person name="Ehtesham M.E.M."/>
            <person name="Najaraj S.H.N."/>
            <person name="Harsha G.H.G."/>
            <person name="Madugundu A.M."/>
            <person name="Renuse S.R."/>
            <person name="Holt D.H."/>
            <person name="Pandey A.P."/>
            <person name="Papenfuss A.P."/>
            <person name="Gasser R.B.G."/>
            <person name="Fischer K.F."/>
        </authorList>
    </citation>
    <scope>NUCLEOTIDE SEQUENCE</scope>
    <source>
        <strain evidence="2">SSS_KF_BRIS2020</strain>
    </source>
</reference>
<feature type="compositionally biased region" description="Polar residues" evidence="1">
    <location>
        <begin position="407"/>
        <end position="422"/>
    </location>
</feature>
<dbReference type="AlphaFoldDB" id="A0A834VH63"/>
<name>A0A834VH63_SARSC</name>
<evidence type="ECO:0000256" key="1">
    <source>
        <dbReference type="SAM" id="MobiDB-lite"/>
    </source>
</evidence>
<evidence type="ECO:0000313" key="2">
    <source>
        <dbReference type="EMBL" id="KAF7493393.1"/>
    </source>
</evidence>
<feature type="compositionally biased region" description="Polar residues" evidence="1">
    <location>
        <begin position="381"/>
        <end position="399"/>
    </location>
</feature>
<dbReference type="OrthoDB" id="60621at2759"/>
<feature type="compositionally biased region" description="Low complexity" evidence="1">
    <location>
        <begin position="467"/>
        <end position="479"/>
    </location>
</feature>
<organism evidence="2">
    <name type="scientific">Sarcoptes scabiei</name>
    <name type="common">Itch mite</name>
    <name type="synonym">Acarus scabiei</name>
    <dbReference type="NCBI Taxonomy" id="52283"/>
    <lineage>
        <taxon>Eukaryota</taxon>
        <taxon>Metazoa</taxon>
        <taxon>Ecdysozoa</taxon>
        <taxon>Arthropoda</taxon>
        <taxon>Chelicerata</taxon>
        <taxon>Arachnida</taxon>
        <taxon>Acari</taxon>
        <taxon>Acariformes</taxon>
        <taxon>Sarcoptiformes</taxon>
        <taxon>Astigmata</taxon>
        <taxon>Psoroptidia</taxon>
        <taxon>Sarcoptoidea</taxon>
        <taxon>Sarcoptidae</taxon>
        <taxon>Sarcoptinae</taxon>
        <taxon>Sarcoptes</taxon>
    </lineage>
</organism>
<dbReference type="Proteomes" id="UP000070412">
    <property type="component" value="Unassembled WGS sequence"/>
</dbReference>
<feature type="compositionally biased region" description="Polar residues" evidence="1">
    <location>
        <begin position="349"/>
        <end position="370"/>
    </location>
</feature>
<feature type="compositionally biased region" description="Low complexity" evidence="1">
    <location>
        <begin position="147"/>
        <end position="157"/>
    </location>
</feature>
<dbReference type="EMBL" id="WVUK01000056">
    <property type="protein sequence ID" value="KAF7493393.1"/>
    <property type="molecule type" value="Genomic_DNA"/>
</dbReference>
<dbReference type="Pfam" id="PF06730">
    <property type="entry name" value="FAM92"/>
    <property type="match status" value="1"/>
</dbReference>
<dbReference type="GO" id="GO:0036064">
    <property type="term" value="C:ciliary basal body"/>
    <property type="evidence" value="ECO:0007669"/>
    <property type="project" value="TreeGrafter"/>
</dbReference>
<evidence type="ECO:0000313" key="4">
    <source>
        <dbReference type="Proteomes" id="UP000070412"/>
    </source>
</evidence>
<gene>
    <name evidence="2" type="ORF">SSS_2464</name>
</gene>
<feature type="region of interest" description="Disordered" evidence="1">
    <location>
        <begin position="146"/>
        <end position="182"/>
    </location>
</feature>
<sequence>MAKREFIVKKSKTNQSPISDNSKIRYLMNLNENFEKQMIELLQSLSSYNKSTAKLRDAGDDLADVLDTISNGELLNPSSKKSISEVSKAFRIIQDYRDSKILYLEEKLLPLLVNCGEQLQKQKIDIRTKALSILDKNKDKGLMWIRSSSSSSSTSSSLTRTGSARNFPRASTTRNSVNHSRKIDNEREEFKQLIEKNELQKHQDLKVNMLLKLILTELRFTIRSFNQLTVLYKNLLDRMDPEKDLKNFFKFFGFIRKTKHSKNRKKETEFDDEDEDDDSDDNNDEEEDVSSINPEDDDDDEDRSSTNQDDKENDDDDDNNDDDDQEKRETSKRRSSKKAIDQDKILKSSIKSTYKNRSQTQEKSIKSNQSSDDESVEQRSRMQSIRSKLKRFNSTPEINSTERETDSNQMIATGENRNNQKNFIDDRKKLQLFSRPSSGQQNSVRNRQSALKIPIKNPSKNAVPLESKQSLSSNSSDTNNVEDENDDDEDDEDVEIKQEKKFAVPIELESENLPMKKKSSKSQRK</sequence>
<reference evidence="3" key="3">
    <citation type="submission" date="2022-06" db="UniProtKB">
        <authorList>
            <consortium name="EnsemblMetazoa"/>
        </authorList>
    </citation>
    <scope>IDENTIFICATION</scope>
</reference>
<dbReference type="GO" id="GO:0035869">
    <property type="term" value="C:ciliary transition zone"/>
    <property type="evidence" value="ECO:0007669"/>
    <property type="project" value="TreeGrafter"/>
</dbReference>